<dbReference type="SMART" id="SM00636">
    <property type="entry name" value="Glyco_18"/>
    <property type="match status" value="1"/>
</dbReference>
<sequence>MVASPSLGAAFLAVNEYEGCPERCRISGPNSGNWSVYPGLGPIRGCKQTVFYDFSLYDNVDDPTTNHRIHACSSYGPDFSKMPGADAGPAPAQPVDVEFEIGWWNEGFGLAASSLRSLVKQVRSYVDHGHGATDRPVTLFSRSGAATIGLYIGQGLLNQAVSESPLKILHDNLETLDVSTNSLAMQLCSPGYDSTHIFGIMVTSNGTFAPIQTAVRNWANATCLSFSNSSTFAGTALFVTPLLLGNGTVAGANSTANTTVSARGLAPRAECRTIQVEAGDGCATLATKCGISGADFTKYNPGSLFCSTLKPKQHVCCSSGDLPGFRPSPNPDGSCHAYTVLANDNCYNIGAEFSLTVDEIEEFNKNTWGWNGCSLLWLNTIMCLSEGTPPFPAEVSNAVCGPQKPGTVPPTDGSNIADLNPCPLNACCNIWGQCGLSTDFCIDTNTGAPGTAAPGTHGCISNCGMEIVKGTGTGAIKIGYFQGYNLGRECLYQDASQIDTARYSHIHFAFATLTPDFKVQVGDVYSQYQFEQFKRLSGSKRILSFGGWDFSNNWATYTIFRNGVKPANRLTMATNIANFIKEHGLDGVDIDWEYPGAPDLPDEEHAGEADEGLNYYYFLVVLKNLLRPLSVSLAAPSSYWYLKAFPIKDIGRVVDYIVFMTYDLHGQWDAGNRWSQEGCITGNCLRSQVNLTETRQALTLITKAGVPGHKVVVGVTSYGRSFEMAQPGCWGPDCTFTGDRLTSNAAKGRCTGTAGYISDAEIADIMADGSRVVTSFLDTRSHTDILVYDNNQWVGYMGSRAKQVRSTLYANLGLGGTTDWAVDLQQFHDVPDYSIPEDWPGFKLAISLGQRPEVDYSRTGNWTAYKCTHTYSSEKIKWTPSERWHGVNTDAAWGDVVRIWKESYKPRGDISFITAVSQTLLAQSQVNCSTFEGKYDNCDTPTNCPDSADGPNSGAAAEFIWNSLIFMHELHHDFYNDIGAVQADIAFALDDMENTFAPIPPPEDTSWFLIVLDLVTWGTLTVAAPLFNAAIRNKPWFSDKTWTEAKDAFLTGTGQSTTLMKDVGLDPTAHKWTPEAQDVFSHMMAQVFDGWRKIASVAVDRLFSGDDRSLEILWSCMSDGKLIEGRSPGGGSPFPGDTDVKFGIKKLFYGYSIPSLWRVSDTYAFVIDSGFGCGEDKPLDAYLDDATMDATGVCVDDRRYYLVHPAGEARVSKCTGYGPAGCTSWERVNNKFSAPVGLGALGRFGNLTKEDLVTGSVRTWLRNGRKNGGGGVPDEPSTFDDLVQVDVRKAGFVHLPVCSPERAFQSWDTGGRGATDNYPCDVPPGINHCQDTNFVDQTSAVSPLVEDCLQIIRNIEGNGKTEWTHEVVGKPHREILKYGTCHFGIEATEVDGNSVFMVGGQDVIDIINEAVKRFGGGIGRVSGYGHMLCNGLIHQQWMKWGIY</sequence>
<proteinExistence type="inferred from homology"/>
<keyword evidence="12" id="KW-0624">Polysaccharide degradation</keyword>
<dbReference type="EMBL" id="MU863655">
    <property type="protein sequence ID" value="KAK4098802.1"/>
    <property type="molecule type" value="Genomic_DNA"/>
</dbReference>
<dbReference type="GO" id="GO:0000272">
    <property type="term" value="P:polysaccharide catabolic process"/>
    <property type="evidence" value="ECO:0007669"/>
    <property type="project" value="UniProtKB-KW"/>
</dbReference>
<dbReference type="GO" id="GO:0006032">
    <property type="term" value="P:chitin catabolic process"/>
    <property type="evidence" value="ECO:0007669"/>
    <property type="project" value="UniProtKB-KW"/>
</dbReference>
<evidence type="ECO:0000256" key="9">
    <source>
        <dbReference type="ARBA" id="ARBA00023026"/>
    </source>
</evidence>
<organism evidence="16 17">
    <name type="scientific">Parathielavia hyrcaniae</name>
    <dbReference type="NCBI Taxonomy" id="113614"/>
    <lineage>
        <taxon>Eukaryota</taxon>
        <taxon>Fungi</taxon>
        <taxon>Dikarya</taxon>
        <taxon>Ascomycota</taxon>
        <taxon>Pezizomycotina</taxon>
        <taxon>Sordariomycetes</taxon>
        <taxon>Sordariomycetidae</taxon>
        <taxon>Sordariales</taxon>
        <taxon>Chaetomiaceae</taxon>
        <taxon>Parathielavia</taxon>
    </lineage>
</organism>
<dbReference type="InterPro" id="IPR036861">
    <property type="entry name" value="Endochitinase-like_sf"/>
</dbReference>
<dbReference type="InterPro" id="IPR029226">
    <property type="entry name" value="Ecp2-like"/>
</dbReference>
<dbReference type="InterPro" id="IPR011583">
    <property type="entry name" value="Chitinase_II/V-like_cat"/>
</dbReference>
<keyword evidence="8" id="KW-0146">Chitin degradation</keyword>
<dbReference type="CDD" id="cd02878">
    <property type="entry name" value="GH18_zymocin_alpha"/>
    <property type="match status" value="1"/>
</dbReference>
<comment type="subcellular location">
    <subcellularLocation>
        <location evidence="2">Secreted</location>
    </subcellularLocation>
</comment>
<dbReference type="PANTHER" id="PTHR47700">
    <property type="entry name" value="V CHITINASE, PUTATIVE (AFU_ORTHOLOGUE AFUA_6G13720)-RELATED"/>
    <property type="match status" value="1"/>
</dbReference>
<dbReference type="Gene3D" id="3.10.50.10">
    <property type="match status" value="1"/>
</dbReference>
<dbReference type="GO" id="GO:0005576">
    <property type="term" value="C:extracellular region"/>
    <property type="evidence" value="ECO:0007669"/>
    <property type="project" value="UniProtKB-SubCell"/>
</dbReference>
<keyword evidence="7 13" id="KW-0378">Hydrolase</keyword>
<dbReference type="InterPro" id="IPR018392">
    <property type="entry name" value="LysM"/>
</dbReference>
<dbReference type="GO" id="GO:0008843">
    <property type="term" value="F:endochitinase activity"/>
    <property type="evidence" value="ECO:0007669"/>
    <property type="project" value="UniProtKB-EC"/>
</dbReference>
<dbReference type="SUPFAM" id="SSF54556">
    <property type="entry name" value="Chitinase insertion domain"/>
    <property type="match status" value="1"/>
</dbReference>
<keyword evidence="6" id="KW-0147">Chitin-binding</keyword>
<dbReference type="SUPFAM" id="SSF54106">
    <property type="entry name" value="LysM domain"/>
    <property type="match status" value="1"/>
</dbReference>
<dbReference type="Gene3D" id="3.20.20.80">
    <property type="entry name" value="Glycosidases"/>
    <property type="match status" value="1"/>
</dbReference>
<evidence type="ECO:0000259" key="15">
    <source>
        <dbReference type="PROSITE" id="PS51910"/>
    </source>
</evidence>
<evidence type="ECO:0000256" key="7">
    <source>
        <dbReference type="ARBA" id="ARBA00022801"/>
    </source>
</evidence>
<dbReference type="PROSITE" id="PS01095">
    <property type="entry name" value="GH18_1"/>
    <property type="match status" value="1"/>
</dbReference>
<evidence type="ECO:0000256" key="11">
    <source>
        <dbReference type="ARBA" id="ARBA00023295"/>
    </source>
</evidence>
<keyword evidence="11 13" id="KW-0326">Glycosidase</keyword>
<dbReference type="InterPro" id="IPR017853">
    <property type="entry name" value="GH"/>
</dbReference>
<dbReference type="InterPro" id="IPR036779">
    <property type="entry name" value="LysM_dom_sf"/>
</dbReference>
<dbReference type="InterPro" id="IPR001223">
    <property type="entry name" value="Glyco_hydro18_cat"/>
</dbReference>
<dbReference type="CDD" id="cd00035">
    <property type="entry name" value="ChtBD1"/>
    <property type="match status" value="1"/>
</dbReference>
<evidence type="ECO:0000256" key="8">
    <source>
        <dbReference type="ARBA" id="ARBA00023024"/>
    </source>
</evidence>
<evidence type="ECO:0000259" key="14">
    <source>
        <dbReference type="PROSITE" id="PS51782"/>
    </source>
</evidence>
<dbReference type="SUPFAM" id="SSF57016">
    <property type="entry name" value="Plant lectins/antimicrobial peptides"/>
    <property type="match status" value="1"/>
</dbReference>
<dbReference type="PROSITE" id="PS51782">
    <property type="entry name" value="LYSM"/>
    <property type="match status" value="2"/>
</dbReference>
<evidence type="ECO:0000256" key="2">
    <source>
        <dbReference type="ARBA" id="ARBA00004613"/>
    </source>
</evidence>
<feature type="domain" description="LysM" evidence="14">
    <location>
        <begin position="336"/>
        <end position="384"/>
    </location>
</feature>
<comment type="caution">
    <text evidence="16">The sequence shown here is derived from an EMBL/GenBank/DDBJ whole genome shotgun (WGS) entry which is preliminary data.</text>
</comment>
<dbReference type="Proteomes" id="UP001305647">
    <property type="component" value="Unassembled WGS sequence"/>
</dbReference>
<dbReference type="SMART" id="SM00257">
    <property type="entry name" value="LysM"/>
    <property type="match status" value="2"/>
</dbReference>
<feature type="domain" description="LysM" evidence="14">
    <location>
        <begin position="272"/>
        <end position="317"/>
    </location>
</feature>
<evidence type="ECO:0000313" key="16">
    <source>
        <dbReference type="EMBL" id="KAK4098802.1"/>
    </source>
</evidence>
<dbReference type="InterPro" id="IPR001579">
    <property type="entry name" value="Glyco_hydro_18_chit_AS"/>
</dbReference>
<keyword evidence="17" id="KW-1185">Reference proteome</keyword>
<evidence type="ECO:0000256" key="1">
    <source>
        <dbReference type="ARBA" id="ARBA00000822"/>
    </source>
</evidence>
<dbReference type="InterPro" id="IPR029070">
    <property type="entry name" value="Chitinase_insertion_sf"/>
</dbReference>
<dbReference type="CDD" id="cd00118">
    <property type="entry name" value="LysM"/>
    <property type="match status" value="1"/>
</dbReference>
<dbReference type="SUPFAM" id="SSF51445">
    <property type="entry name" value="(Trans)glycosidases"/>
    <property type="match status" value="1"/>
</dbReference>
<gene>
    <name evidence="16" type="ORF">N658DRAFT_568530</name>
</gene>
<comment type="similarity">
    <text evidence="3">Belongs to the glycosyl hydrolase 18 family. Chitinase class V subfamily.</text>
</comment>
<keyword evidence="10" id="KW-0119">Carbohydrate metabolism</keyword>
<dbReference type="Pfam" id="PF00704">
    <property type="entry name" value="Glyco_hydro_18"/>
    <property type="match status" value="1"/>
</dbReference>
<evidence type="ECO:0000256" key="13">
    <source>
        <dbReference type="RuleBase" id="RU000489"/>
    </source>
</evidence>
<feature type="domain" description="GH18" evidence="15">
    <location>
        <begin position="475"/>
        <end position="838"/>
    </location>
</feature>
<keyword evidence="9" id="KW-0843">Virulence</keyword>
<dbReference type="GO" id="GO:0008061">
    <property type="term" value="F:chitin binding"/>
    <property type="evidence" value="ECO:0007669"/>
    <property type="project" value="UniProtKB-KW"/>
</dbReference>
<protein>
    <recommendedName>
        <fullName evidence="4">chitinase</fullName>
        <ecNumber evidence="4">3.2.1.14</ecNumber>
    </recommendedName>
</protein>
<dbReference type="EC" id="3.2.1.14" evidence="4"/>
<keyword evidence="5" id="KW-0964">Secreted</keyword>
<evidence type="ECO:0000256" key="5">
    <source>
        <dbReference type="ARBA" id="ARBA00022525"/>
    </source>
</evidence>
<dbReference type="InterPro" id="IPR053214">
    <property type="entry name" value="LysM12-like"/>
</dbReference>
<name>A0AAN6SZQ8_9PEZI</name>
<comment type="catalytic activity">
    <reaction evidence="1">
        <text>Random endo-hydrolysis of N-acetyl-beta-D-glucosaminide (1-&gt;4)-beta-linkages in chitin and chitodextrins.</text>
        <dbReference type="EC" id="3.2.1.14"/>
    </reaction>
</comment>
<evidence type="ECO:0000313" key="17">
    <source>
        <dbReference type="Proteomes" id="UP001305647"/>
    </source>
</evidence>
<dbReference type="PROSITE" id="PS51910">
    <property type="entry name" value="GH18_2"/>
    <property type="match status" value="1"/>
</dbReference>
<evidence type="ECO:0000256" key="12">
    <source>
        <dbReference type="ARBA" id="ARBA00023326"/>
    </source>
</evidence>
<evidence type="ECO:0000256" key="6">
    <source>
        <dbReference type="ARBA" id="ARBA00022669"/>
    </source>
</evidence>
<evidence type="ECO:0000256" key="4">
    <source>
        <dbReference type="ARBA" id="ARBA00012729"/>
    </source>
</evidence>
<dbReference type="PANTHER" id="PTHR47700:SF1">
    <property type="entry name" value="CHITINASE"/>
    <property type="match status" value="1"/>
</dbReference>
<evidence type="ECO:0000256" key="10">
    <source>
        <dbReference type="ARBA" id="ARBA00023277"/>
    </source>
</evidence>
<evidence type="ECO:0000256" key="3">
    <source>
        <dbReference type="ARBA" id="ARBA00008682"/>
    </source>
</evidence>
<reference evidence="16" key="2">
    <citation type="submission" date="2023-05" db="EMBL/GenBank/DDBJ databases">
        <authorList>
            <consortium name="Lawrence Berkeley National Laboratory"/>
            <person name="Steindorff A."/>
            <person name="Hensen N."/>
            <person name="Bonometti L."/>
            <person name="Westerberg I."/>
            <person name="Brannstrom I.O."/>
            <person name="Guillou S."/>
            <person name="Cros-Aarteil S."/>
            <person name="Calhoun S."/>
            <person name="Haridas S."/>
            <person name="Kuo A."/>
            <person name="Mondo S."/>
            <person name="Pangilinan J."/>
            <person name="Riley R."/>
            <person name="Labutti K."/>
            <person name="Andreopoulos B."/>
            <person name="Lipzen A."/>
            <person name="Chen C."/>
            <person name="Yanf M."/>
            <person name="Daum C."/>
            <person name="Ng V."/>
            <person name="Clum A."/>
            <person name="Ohm R."/>
            <person name="Martin F."/>
            <person name="Silar P."/>
            <person name="Natvig D."/>
            <person name="Lalanne C."/>
            <person name="Gautier V."/>
            <person name="Ament-Velasquez S.L."/>
            <person name="Kruys A."/>
            <person name="Hutchinson M.I."/>
            <person name="Powell A.J."/>
            <person name="Barry K."/>
            <person name="Miller A.N."/>
            <person name="Grigoriev I.V."/>
            <person name="Debuchy R."/>
            <person name="Gladieux P."/>
            <person name="Thoren M.H."/>
            <person name="Johannesson H."/>
        </authorList>
    </citation>
    <scope>NUCLEOTIDE SEQUENCE</scope>
    <source>
        <strain evidence="16">CBS 757.83</strain>
    </source>
</reference>
<reference evidence="16" key="1">
    <citation type="journal article" date="2023" name="Mol. Phylogenet. Evol.">
        <title>Genome-scale phylogeny and comparative genomics of the fungal order Sordariales.</title>
        <authorList>
            <person name="Hensen N."/>
            <person name="Bonometti L."/>
            <person name="Westerberg I."/>
            <person name="Brannstrom I.O."/>
            <person name="Guillou S."/>
            <person name="Cros-Aarteil S."/>
            <person name="Calhoun S."/>
            <person name="Haridas S."/>
            <person name="Kuo A."/>
            <person name="Mondo S."/>
            <person name="Pangilinan J."/>
            <person name="Riley R."/>
            <person name="LaButti K."/>
            <person name="Andreopoulos B."/>
            <person name="Lipzen A."/>
            <person name="Chen C."/>
            <person name="Yan M."/>
            <person name="Daum C."/>
            <person name="Ng V."/>
            <person name="Clum A."/>
            <person name="Steindorff A."/>
            <person name="Ohm R.A."/>
            <person name="Martin F."/>
            <person name="Silar P."/>
            <person name="Natvig D.O."/>
            <person name="Lalanne C."/>
            <person name="Gautier V."/>
            <person name="Ament-Velasquez S.L."/>
            <person name="Kruys A."/>
            <person name="Hutchinson M.I."/>
            <person name="Powell A.J."/>
            <person name="Barry K."/>
            <person name="Miller A.N."/>
            <person name="Grigoriev I.V."/>
            <person name="Debuchy R."/>
            <person name="Gladieux P."/>
            <person name="Hiltunen Thoren M."/>
            <person name="Johannesson H."/>
        </authorList>
    </citation>
    <scope>NUCLEOTIDE SEQUENCE</scope>
    <source>
        <strain evidence="16">CBS 757.83</strain>
    </source>
</reference>
<dbReference type="Gene3D" id="3.10.350.10">
    <property type="entry name" value="LysM domain"/>
    <property type="match status" value="2"/>
</dbReference>
<accession>A0AAN6SZQ8</accession>
<dbReference type="Pfam" id="PF14856">
    <property type="entry name" value="Hce2"/>
    <property type="match status" value="1"/>
</dbReference>